<dbReference type="InterPro" id="IPR011990">
    <property type="entry name" value="TPR-like_helical_dom_sf"/>
</dbReference>
<evidence type="ECO:0000313" key="3">
    <source>
        <dbReference type="EMBL" id="NOT34497.1"/>
    </source>
</evidence>
<feature type="transmembrane region" description="Helical" evidence="2">
    <location>
        <begin position="59"/>
        <end position="77"/>
    </location>
</feature>
<dbReference type="Proteomes" id="UP000580839">
    <property type="component" value="Unassembled WGS sequence"/>
</dbReference>
<dbReference type="EMBL" id="JABFRW010000126">
    <property type="protein sequence ID" value="NOT34497.1"/>
    <property type="molecule type" value="Genomic_DNA"/>
</dbReference>
<keyword evidence="2" id="KW-1133">Transmembrane helix</keyword>
<evidence type="ECO:0000313" key="4">
    <source>
        <dbReference type="Proteomes" id="UP000580839"/>
    </source>
</evidence>
<keyword evidence="2" id="KW-0812">Transmembrane</keyword>
<organism evidence="3 4">
    <name type="scientific">Eiseniibacteriota bacterium</name>
    <dbReference type="NCBI Taxonomy" id="2212470"/>
    <lineage>
        <taxon>Bacteria</taxon>
        <taxon>Candidatus Eiseniibacteriota</taxon>
    </lineage>
</organism>
<accession>A0A849SNR3</accession>
<reference evidence="3 4" key="1">
    <citation type="submission" date="2020-04" db="EMBL/GenBank/DDBJ databases">
        <title>Metagenomic profiling of ammonia- and methane-oxidizing microorganisms in a Dutch drinking water treatment plant.</title>
        <authorList>
            <person name="Poghosyan L."/>
            <person name="Leucker S."/>
        </authorList>
    </citation>
    <scope>NUCLEOTIDE SEQUENCE [LARGE SCALE GENOMIC DNA]</scope>
    <source>
        <strain evidence="3">S-RSF-IL-03</strain>
    </source>
</reference>
<proteinExistence type="predicted"/>
<feature type="transmembrane region" description="Helical" evidence="2">
    <location>
        <begin position="83"/>
        <end position="102"/>
    </location>
</feature>
<feature type="non-terminal residue" evidence="3">
    <location>
        <position position="1"/>
    </location>
</feature>
<evidence type="ECO:0000256" key="2">
    <source>
        <dbReference type="SAM" id="Phobius"/>
    </source>
</evidence>
<dbReference type="AlphaFoldDB" id="A0A849SNR3"/>
<sequence>TWWPPHALAGIGAALRDSFALTAFVTVTAIAAAWAAERVLRGEHSEPAEAAERLEPRRLLWLGIAFVFIGMLPVGAVSELRRGYFFVIAALGASLLGGFVLARLPRGTSVAAIGALALSHWGANGFYEPQAEALGLARHAHAGYSFFRDNGQLTMRLMHSLEPACAGLVALPRTFALNVPTDVTLTTVMGPGARVACRDTSIHVQPIELMTPEDAAGSFGLLRFDAASERFLFEPVQPATRARLAEGLLFAGRPEVAAAGFVAAAQEMPGEPEIQYPMALALAAAGRAAEARSAWNEAKRLGFTPPPEQLLARLLYGLPTARADSLRARLEPAMRAAWSDAADSTAHRRLGRALIEVGLTRQASFELAAAAGLTHANEDLAWLGLAYERQGDVDRARVVYAQALRDGLREPTYGVARAGLSRVGVTAPPDVPRSSGRFGRFDRPTGR</sequence>
<evidence type="ECO:0008006" key="5">
    <source>
        <dbReference type="Google" id="ProtNLM"/>
    </source>
</evidence>
<comment type="caution">
    <text evidence="3">The sequence shown here is derived from an EMBL/GenBank/DDBJ whole genome shotgun (WGS) entry which is preliminary data.</text>
</comment>
<feature type="region of interest" description="Disordered" evidence="1">
    <location>
        <begin position="425"/>
        <end position="447"/>
    </location>
</feature>
<gene>
    <name evidence="3" type="ORF">HOP12_10040</name>
</gene>
<feature type="transmembrane region" description="Helical" evidence="2">
    <location>
        <begin position="20"/>
        <end position="39"/>
    </location>
</feature>
<dbReference type="Gene3D" id="1.25.40.10">
    <property type="entry name" value="Tetratricopeptide repeat domain"/>
    <property type="match status" value="1"/>
</dbReference>
<evidence type="ECO:0000256" key="1">
    <source>
        <dbReference type="SAM" id="MobiDB-lite"/>
    </source>
</evidence>
<name>A0A849SNR3_UNCEI</name>
<keyword evidence="2" id="KW-0472">Membrane</keyword>
<dbReference type="SUPFAM" id="SSF48452">
    <property type="entry name" value="TPR-like"/>
    <property type="match status" value="1"/>
</dbReference>
<protein>
    <recommendedName>
        <fullName evidence="5">Tetratricopeptide repeat protein</fullName>
    </recommendedName>
</protein>